<dbReference type="Proteomes" id="UP000515349">
    <property type="component" value="Chromosome"/>
</dbReference>
<reference evidence="4" key="1">
    <citation type="submission" date="2020-07" db="EMBL/GenBank/DDBJ databases">
        <title>Chryseobacterium sp. CX-624.</title>
        <authorList>
            <person name="Yang C."/>
        </authorList>
    </citation>
    <scope>NUCLEOTIDE SEQUENCE</scope>
    <source>
        <strain evidence="4">CX-624</strain>
    </source>
</reference>
<evidence type="ECO:0000256" key="1">
    <source>
        <dbReference type="ARBA" id="ARBA00022729"/>
    </source>
</evidence>
<dbReference type="InterPro" id="IPR026444">
    <property type="entry name" value="Secre_tail"/>
</dbReference>
<keyword evidence="1" id="KW-0732">Signal</keyword>
<name>A0A7D7LN82_9FLAO</name>
<sequence length="701" mass="73194">MRKIDQRSSSPQTTRWGKFLTVVLGLLAAFNVHAQVSLYNFTQSTAVYTEITTPTELGKAVDNTSAGSLNSNVYNLTLPFTFNFNAQDYTNLNVSSNGFITFGSTPPAATTTTPISGSVAYEGAVSAFGGDLNSYFDTTNAGSITWGTEGTAPNRIAVIQWRNFRPVNSTSTTNVYLLSFQIRLHESSNRISVVYGGGQYLTGSTAITATRQVGLRGAGNSDYNNRLSSTSVLFDASTAGTANNSTQAVNTQVNPPGMPPSGLTYTWDPPTCLMPSGLSAGNITQTGASLTWNASVTPPANGYDIYYNTTGTAPVAATSPAVSGVTGLGYQLTSALTPATTYYVWIRSNCSAGDQSVWTVQPVIFSTSCVPPAILQTTGDTVCLNEPAVLNATAQAGATVNWYASSAGGSPLATGNVFTTPAVTATTSYWVSASQGAAGPVGKTAPETGATGGAGTTLFGLVFDVFAPVTIETVTIYPVSATSATGTVIIDVLNSAGAIVHSATVNVTGSPVSAPVPQVVNLGFAIAPGISYKMRPRSMSGFSQLLFDPAAVAPTGGYAYPFTFPGLLTINTSTLTAANTPRNDLYYYFYNWQLSSVCESALQEVIATLDSSPNCSMGVSDLADSYVPIEISPNPMTDYATVNTKATVTKVEFYSMTGGLALSQSGRTITTVDVRRLAAGNYVAVLTLQDGTQYSRKVIKK</sequence>
<reference evidence="3" key="4">
    <citation type="submission" date="2020-07" db="EMBL/GenBank/DDBJ databases">
        <authorList>
            <person name="Yang C."/>
        </authorList>
    </citation>
    <scope>NUCLEOTIDE SEQUENCE</scope>
    <source>
        <strain evidence="3">Cx-624</strain>
    </source>
</reference>
<proteinExistence type="predicted"/>
<dbReference type="AlphaFoldDB" id="A0A7D7LN82"/>
<evidence type="ECO:0000313" key="4">
    <source>
        <dbReference type="EMBL" id="QMS99084.1"/>
    </source>
</evidence>
<reference evidence="6" key="3">
    <citation type="submission" date="2020-07" db="EMBL/GenBank/DDBJ databases">
        <title>Flavobacterium sp. xlx-214.</title>
        <authorList>
            <person name="Yang C."/>
        </authorList>
    </citation>
    <scope>NUCLEOTIDE SEQUENCE [LARGE SCALE GENOMIC DNA]</scope>
    <source>
        <strain evidence="6">CX-624</strain>
    </source>
</reference>
<evidence type="ECO:0000313" key="5">
    <source>
        <dbReference type="Proteomes" id="UP000515349"/>
    </source>
</evidence>
<accession>A0A7D7LN82</accession>
<evidence type="ECO:0000313" key="6">
    <source>
        <dbReference type="Proteomes" id="UP000539710"/>
    </source>
</evidence>
<dbReference type="RefSeq" id="WP_181887430.1">
    <property type="nucleotide sequence ID" value="NZ_CP059472.1"/>
</dbReference>
<organism evidence="4 5">
    <name type="scientific">Marnyiella aurantia</name>
    <dbReference type="NCBI Taxonomy" id="2758037"/>
    <lineage>
        <taxon>Bacteria</taxon>
        <taxon>Pseudomonadati</taxon>
        <taxon>Bacteroidota</taxon>
        <taxon>Flavobacteriia</taxon>
        <taxon>Flavobacteriales</taxon>
        <taxon>Weeksellaceae</taxon>
        <taxon>Marnyiella</taxon>
    </lineage>
</organism>
<dbReference type="CDD" id="cd00063">
    <property type="entry name" value="FN3"/>
    <property type="match status" value="1"/>
</dbReference>
<evidence type="ECO:0000259" key="2">
    <source>
        <dbReference type="PROSITE" id="PS50853"/>
    </source>
</evidence>
<dbReference type="NCBIfam" id="TIGR04183">
    <property type="entry name" value="Por_Secre_tail"/>
    <property type="match status" value="1"/>
</dbReference>
<dbReference type="InterPro" id="IPR013783">
    <property type="entry name" value="Ig-like_fold"/>
</dbReference>
<dbReference type="PROSITE" id="PS50853">
    <property type="entry name" value="FN3"/>
    <property type="match status" value="1"/>
</dbReference>
<dbReference type="SUPFAM" id="SSF49265">
    <property type="entry name" value="Fibronectin type III"/>
    <property type="match status" value="1"/>
</dbReference>
<dbReference type="EMBL" id="CP059472">
    <property type="protein sequence ID" value="QMS99084.1"/>
    <property type="molecule type" value="Genomic_DNA"/>
</dbReference>
<evidence type="ECO:0000313" key="3">
    <source>
        <dbReference type="EMBL" id="MBA5247324.1"/>
    </source>
</evidence>
<dbReference type="InterPro" id="IPR036116">
    <property type="entry name" value="FN3_sf"/>
</dbReference>
<feature type="domain" description="Fibronectin type-III" evidence="2">
    <location>
        <begin position="274"/>
        <end position="373"/>
    </location>
</feature>
<dbReference type="KEGG" id="cbau:H1R16_03510"/>
<dbReference type="EMBL" id="JACEUX010000003">
    <property type="protein sequence ID" value="MBA5247324.1"/>
    <property type="molecule type" value="Genomic_DNA"/>
</dbReference>
<gene>
    <name evidence="4" type="ORF">H1R16_03510</name>
    <name evidence="3" type="ORF">H2507_09100</name>
</gene>
<dbReference type="InterPro" id="IPR044023">
    <property type="entry name" value="Ig_7"/>
</dbReference>
<dbReference type="Pfam" id="PF00041">
    <property type="entry name" value="fn3"/>
    <property type="match status" value="1"/>
</dbReference>
<reference evidence="5" key="2">
    <citation type="submission" date="2020-07" db="EMBL/GenBank/DDBJ databases">
        <title>Chryseobacterium sp.cx-624.</title>
        <authorList>
            <person name="Yang C."/>
        </authorList>
    </citation>
    <scope>NUCLEOTIDE SEQUENCE [LARGE SCALE GENOMIC DNA]</scope>
    <source>
        <strain evidence="5">cx-624</strain>
    </source>
</reference>
<dbReference type="Pfam" id="PF19081">
    <property type="entry name" value="Ig_7"/>
    <property type="match status" value="1"/>
</dbReference>
<keyword evidence="6" id="KW-1185">Reference proteome</keyword>
<dbReference type="Proteomes" id="UP000539710">
    <property type="component" value="Unassembled WGS sequence"/>
</dbReference>
<dbReference type="Gene3D" id="2.60.40.10">
    <property type="entry name" value="Immunoglobulins"/>
    <property type="match status" value="1"/>
</dbReference>
<protein>
    <submittedName>
        <fullName evidence="4">T9SS type A sorting domain-containing protein</fullName>
    </submittedName>
</protein>
<dbReference type="InterPro" id="IPR003961">
    <property type="entry name" value="FN3_dom"/>
</dbReference>